<gene>
    <name evidence="2" type="ORF">FOC49_03710</name>
</gene>
<name>A0A2X4N9U3_9BACL</name>
<comment type="similarity">
    <text evidence="1">Belongs to the polysaccharide synthase family.</text>
</comment>
<dbReference type="InterPro" id="IPR036291">
    <property type="entry name" value="NAD(P)-bd_dom_sf"/>
</dbReference>
<keyword evidence="3" id="KW-1185">Reference proteome</keyword>
<organism evidence="2 3">
    <name type="scientific">Gemella morbillorum</name>
    <dbReference type="NCBI Taxonomy" id="29391"/>
    <lineage>
        <taxon>Bacteria</taxon>
        <taxon>Bacillati</taxon>
        <taxon>Bacillota</taxon>
        <taxon>Bacilli</taxon>
        <taxon>Bacillales</taxon>
        <taxon>Gemellaceae</taxon>
        <taxon>Gemella</taxon>
    </lineage>
</organism>
<accession>A0A2X4N9U3</accession>
<dbReference type="InterPro" id="IPR051203">
    <property type="entry name" value="Polysaccharide_Synthase-Rel"/>
</dbReference>
<sequence>MDKLFSSKIYIKHRFKLIMLLDLKIVALGIIASIFLGKASDPFAMLTTHYIEIGGFLIISLIIYAISFKLFGINKSLWSYLGVNEIVNICVSVFVADLITSILYQYMLPDTFSNIRFAIFSPLLIIAGIMFIRMLYRALREREVGRTGKATYKNTFIIGAGDAGYILLKELSKNNVFRANVVGLIDDRRKNSVISGVTVVGTTYELLKLIPKYEVEQVFLAIPSIDAYNKNRILNILKEANISIKVMGSGVTVEDGESISKHLKDVSIEDLLGRGEVKLSQGEIRSYLRGKSVLVTGAGGSIGSQIVREIFKFKPSNLILVDVNENALYMLERDLDFERSHSKEYEGVNYISEIVSIREKEALREVFDKYKPEVVFHAAAHKHVPLMERRPQEAIKNNVFGTKNVMDVAIEKDVERFIMISTDKAVNPANAMGASKRLTEIILQSKGNKYKTKFAAVRFGNVLGSNGSVIPIFKEQIRKGGPITITHRNIIRYFMTIPEAAQLVLQAGYYASEGEIFLLDMGEPVKIIDLATNLIKLSGLEPYKDIAIEEIGLRPGEKMYEELSLDYENSEKTDNKMIYKNTTLDIDVDELNVKLDKLQAMLGHATNEEIRDELFNIINCYNG</sequence>
<dbReference type="CDD" id="cd05237">
    <property type="entry name" value="UDP_invert_4-6DH_SDR_e"/>
    <property type="match status" value="1"/>
</dbReference>
<dbReference type="InterPro" id="IPR003869">
    <property type="entry name" value="Polysac_CapD-like"/>
</dbReference>
<dbReference type="PANTHER" id="PTHR43318:SF1">
    <property type="entry name" value="POLYSACCHARIDE BIOSYNTHESIS PROTEIN EPSC-RELATED"/>
    <property type="match status" value="1"/>
</dbReference>
<dbReference type="RefSeq" id="WP_004633937.1">
    <property type="nucleotide sequence ID" value="NZ_CAXSSU010000004.1"/>
</dbReference>
<dbReference type="PANTHER" id="PTHR43318">
    <property type="entry name" value="UDP-N-ACETYLGLUCOSAMINE 4,6-DEHYDRATASE"/>
    <property type="match status" value="1"/>
</dbReference>
<dbReference type="EMBL" id="CP046314">
    <property type="protein sequence ID" value="QGS09037.1"/>
    <property type="molecule type" value="Genomic_DNA"/>
</dbReference>
<proteinExistence type="inferred from homology"/>
<dbReference type="OrthoDB" id="9803111at2"/>
<evidence type="ECO:0000313" key="3">
    <source>
        <dbReference type="Proteomes" id="UP000425411"/>
    </source>
</evidence>
<dbReference type="Pfam" id="PF13727">
    <property type="entry name" value="CoA_binding_3"/>
    <property type="match status" value="1"/>
</dbReference>
<dbReference type="Gene3D" id="3.40.50.720">
    <property type="entry name" value="NAD(P)-binding Rossmann-like Domain"/>
    <property type="match status" value="2"/>
</dbReference>
<dbReference type="Pfam" id="PF02719">
    <property type="entry name" value="Polysacc_synt_2"/>
    <property type="match status" value="1"/>
</dbReference>
<evidence type="ECO:0000313" key="2">
    <source>
        <dbReference type="EMBL" id="QGS09037.1"/>
    </source>
</evidence>
<dbReference type="AlphaFoldDB" id="A0A2X4N9U3"/>
<reference evidence="2 3" key="1">
    <citation type="submission" date="2019-11" db="EMBL/GenBank/DDBJ databases">
        <title>FDA dAtabase for Regulatory Grade micrObial Sequences (FDA-ARGOS): Supporting development and validation of Infectious Disease Dx tests.</title>
        <authorList>
            <person name="Turner S."/>
            <person name="Byrd R."/>
            <person name="Tallon L."/>
            <person name="Sadzewicz L."/>
            <person name="Vavikolanu K."/>
            <person name="Mehta A."/>
            <person name="Aluvathingal J."/>
            <person name="Nadendla S."/>
            <person name="Myers T."/>
            <person name="Yan Y."/>
            <person name="Sichtig H."/>
        </authorList>
    </citation>
    <scope>NUCLEOTIDE SEQUENCE [LARGE SCALE GENOMIC DNA]</scope>
    <source>
        <strain evidence="2 3">FDAARGOS_741</strain>
    </source>
</reference>
<dbReference type="GeneID" id="93206782"/>
<evidence type="ECO:0000256" key="1">
    <source>
        <dbReference type="ARBA" id="ARBA00007430"/>
    </source>
</evidence>
<protein>
    <submittedName>
        <fullName evidence="2">NAD-dependent epimerase/dehydratase family protein</fullName>
    </submittedName>
</protein>
<dbReference type="SUPFAM" id="SSF51735">
    <property type="entry name" value="NAD(P)-binding Rossmann-fold domains"/>
    <property type="match status" value="2"/>
</dbReference>
<dbReference type="Proteomes" id="UP000425411">
    <property type="component" value="Chromosome"/>
</dbReference>